<name>A0A2P5DB14_PARAD</name>
<protein>
    <submittedName>
        <fullName evidence="1">Uncharacterized protein</fullName>
    </submittedName>
</protein>
<accession>A0A2P5DB14</accession>
<reference evidence="2" key="1">
    <citation type="submission" date="2016-06" db="EMBL/GenBank/DDBJ databases">
        <title>Parallel loss of symbiosis genes in relatives of nitrogen-fixing non-legume Parasponia.</title>
        <authorList>
            <person name="Van Velzen R."/>
            <person name="Holmer R."/>
            <person name="Bu F."/>
            <person name="Rutten L."/>
            <person name="Van Zeijl A."/>
            <person name="Liu W."/>
            <person name="Santuari L."/>
            <person name="Cao Q."/>
            <person name="Sharma T."/>
            <person name="Shen D."/>
            <person name="Roswanjaya Y."/>
            <person name="Wardhani T."/>
            <person name="Kalhor M.S."/>
            <person name="Jansen J."/>
            <person name="Van den Hoogen J."/>
            <person name="Gungor B."/>
            <person name="Hartog M."/>
            <person name="Hontelez J."/>
            <person name="Verver J."/>
            <person name="Yang W.-C."/>
            <person name="Schijlen E."/>
            <person name="Repin R."/>
            <person name="Schilthuizen M."/>
            <person name="Schranz E."/>
            <person name="Heidstra R."/>
            <person name="Miyata K."/>
            <person name="Fedorova E."/>
            <person name="Kohlen W."/>
            <person name="Bisseling T."/>
            <person name="Smit S."/>
            <person name="Geurts R."/>
        </authorList>
    </citation>
    <scope>NUCLEOTIDE SEQUENCE [LARGE SCALE GENOMIC DNA]</scope>
    <source>
        <strain evidence="2">cv. WU1-14</strain>
    </source>
</reference>
<feature type="non-terminal residue" evidence="1">
    <location>
        <position position="208"/>
    </location>
</feature>
<organism evidence="1 2">
    <name type="scientific">Parasponia andersonii</name>
    <name type="common">Sponia andersonii</name>
    <dbReference type="NCBI Taxonomy" id="3476"/>
    <lineage>
        <taxon>Eukaryota</taxon>
        <taxon>Viridiplantae</taxon>
        <taxon>Streptophyta</taxon>
        <taxon>Embryophyta</taxon>
        <taxon>Tracheophyta</taxon>
        <taxon>Spermatophyta</taxon>
        <taxon>Magnoliopsida</taxon>
        <taxon>eudicotyledons</taxon>
        <taxon>Gunneridae</taxon>
        <taxon>Pentapetalae</taxon>
        <taxon>rosids</taxon>
        <taxon>fabids</taxon>
        <taxon>Rosales</taxon>
        <taxon>Cannabaceae</taxon>
        <taxon>Parasponia</taxon>
    </lineage>
</organism>
<dbReference type="EMBL" id="JXTB01000050">
    <property type="protein sequence ID" value="PON70460.1"/>
    <property type="molecule type" value="Genomic_DNA"/>
</dbReference>
<gene>
    <name evidence="1" type="ORF">PanWU01x14_081290</name>
</gene>
<sequence>MKFPTQHGVGEVRGNQYNARTCYNNSLKLAAKDMTSRAMMVHLLDKASVVATDEASVVTSDKVLVMAADKASVMAVEEASVVAADKASIVAADKTSAEAASKALVGSSDKASVESSVKASIETTSEDFDPREIDEVRTGPVEELEDLSFDLSSRTLKIGTEVQGPVRASLIAFLKSNLDVFTWQHSNMVGIDSRIISHRLNIDPTKKP</sequence>
<keyword evidence="2" id="KW-1185">Reference proteome</keyword>
<evidence type="ECO:0000313" key="2">
    <source>
        <dbReference type="Proteomes" id="UP000237105"/>
    </source>
</evidence>
<dbReference type="Proteomes" id="UP000237105">
    <property type="component" value="Unassembled WGS sequence"/>
</dbReference>
<proteinExistence type="predicted"/>
<evidence type="ECO:0000313" key="1">
    <source>
        <dbReference type="EMBL" id="PON70460.1"/>
    </source>
</evidence>
<dbReference type="AlphaFoldDB" id="A0A2P5DB14"/>
<comment type="caution">
    <text evidence="1">The sequence shown here is derived from an EMBL/GenBank/DDBJ whole genome shotgun (WGS) entry which is preliminary data.</text>
</comment>